<dbReference type="AlphaFoldDB" id="A0A3D4T0M5"/>
<feature type="domain" description="NADP-dependent oxidoreductase" evidence="1">
    <location>
        <begin position="4"/>
        <end position="67"/>
    </location>
</feature>
<evidence type="ECO:0000259" key="1">
    <source>
        <dbReference type="Pfam" id="PF00248"/>
    </source>
</evidence>
<protein>
    <submittedName>
        <fullName evidence="2">Aldo/keto reductase</fullName>
    </submittedName>
</protein>
<accession>A0A3D4T0M5</accession>
<dbReference type="Proteomes" id="UP000261739">
    <property type="component" value="Unassembled WGS sequence"/>
</dbReference>
<evidence type="ECO:0000313" key="2">
    <source>
        <dbReference type="EMBL" id="HCT14791.1"/>
    </source>
</evidence>
<organism evidence="2 3">
    <name type="scientific">Corynebacterium nuruki</name>
    <dbReference type="NCBI Taxonomy" id="1032851"/>
    <lineage>
        <taxon>Bacteria</taxon>
        <taxon>Bacillati</taxon>
        <taxon>Actinomycetota</taxon>
        <taxon>Actinomycetes</taxon>
        <taxon>Mycobacteriales</taxon>
        <taxon>Corynebacteriaceae</taxon>
        <taxon>Corynebacterium</taxon>
    </lineage>
</organism>
<dbReference type="InterPro" id="IPR036812">
    <property type="entry name" value="NAD(P)_OxRdtase_dom_sf"/>
</dbReference>
<dbReference type="InterPro" id="IPR023210">
    <property type="entry name" value="NADP_OxRdtase_dom"/>
</dbReference>
<comment type="caution">
    <text evidence="2">The sequence shown here is derived from an EMBL/GenBank/DDBJ whole genome shotgun (WGS) entry which is preliminary data.</text>
</comment>
<gene>
    <name evidence="2" type="ORF">DIW82_08400</name>
</gene>
<proteinExistence type="predicted"/>
<dbReference type="SUPFAM" id="SSF51430">
    <property type="entry name" value="NAD(P)-linked oxidoreductase"/>
    <property type="match status" value="1"/>
</dbReference>
<evidence type="ECO:0000313" key="3">
    <source>
        <dbReference type="Proteomes" id="UP000261739"/>
    </source>
</evidence>
<name>A0A3D4T0M5_9CORY</name>
<dbReference type="Pfam" id="PF00248">
    <property type="entry name" value="Aldo_ket_red"/>
    <property type="match status" value="1"/>
</dbReference>
<sequence>TRLTDAMAAIGGTHGGLSVAEVATVWAVDRGTVPIVGVTKKKHIDSQVRVAGVHLTGDETSTIEELAAATGVQVRAAWEKPLE</sequence>
<dbReference type="Gene3D" id="3.20.20.100">
    <property type="entry name" value="NADP-dependent oxidoreductase domain"/>
    <property type="match status" value="1"/>
</dbReference>
<reference evidence="2 3" key="1">
    <citation type="journal article" date="2018" name="Nat. Biotechnol.">
        <title>A standardized bacterial taxonomy based on genome phylogeny substantially revises the tree of life.</title>
        <authorList>
            <person name="Parks D.H."/>
            <person name="Chuvochina M."/>
            <person name="Waite D.W."/>
            <person name="Rinke C."/>
            <person name="Skarshewski A."/>
            <person name="Chaumeil P.A."/>
            <person name="Hugenholtz P."/>
        </authorList>
    </citation>
    <scope>NUCLEOTIDE SEQUENCE [LARGE SCALE GENOMIC DNA]</scope>
    <source>
        <strain evidence="2">UBA11247</strain>
    </source>
</reference>
<feature type="non-terminal residue" evidence="2">
    <location>
        <position position="1"/>
    </location>
</feature>
<dbReference type="EMBL" id="DQID01000216">
    <property type="protein sequence ID" value="HCT14791.1"/>
    <property type="molecule type" value="Genomic_DNA"/>
</dbReference>